<evidence type="ECO:0000313" key="5">
    <source>
        <dbReference type="Proteomes" id="UP000281246"/>
    </source>
</evidence>
<proteinExistence type="predicted"/>
<accession>Q8QTH3</accession>
<reference evidence="4 5" key="9">
    <citation type="journal article" date="2005" name="J. Virol.">
        <title>The unique stacked rings in the nucleocapsid of the white spot syndrome virus virion are formed by the major structural protein VP664, the largest viral structural protein ever found.</title>
        <authorList>
            <person name="Leu J.H."/>
            <person name="Tsai J.M."/>
            <person name="Wang H.C."/>
            <person name="Wang A.H."/>
            <person name="Wang C.H."/>
            <person name="Kou G.H."/>
            <person name="Lo C.F."/>
        </authorList>
    </citation>
    <scope>NUCLEOTIDE SEQUENCE [LARGE SCALE GENOMIC DNA]</scope>
    <source>
        <strain evidence="4">Taiwan</strain>
    </source>
</reference>
<reference evidence="5" key="1">
    <citation type="journal article" date="2000" name="Virology">
        <title>Transcriptional analysis of the ribonucleotide reductase genes of shrimp white spot syndrome virus.</title>
        <authorList>
            <person name="Tsai M.F."/>
            <person name="Lo C.F."/>
            <person name="van Hulten M.C."/>
            <person name="Tzeng H.F."/>
            <person name="Chou C.M."/>
            <person name="Huang C.J."/>
            <person name="Wang C.H."/>
            <person name="Lin J.Y."/>
            <person name="Vlak J.M."/>
            <person name="Kou G.H."/>
        </authorList>
    </citation>
    <scope>NUCLEOTIDE SEQUENCE [LARGE SCALE GENOMIC DNA]</scope>
</reference>
<evidence type="ECO:0000256" key="2">
    <source>
        <dbReference type="SAM" id="MobiDB-lite"/>
    </source>
</evidence>
<feature type="domain" description="White spot syndrome virus (WSSV) Orf116/126 C-terminal" evidence="3">
    <location>
        <begin position="16"/>
        <end position="146"/>
    </location>
</feature>
<reference evidence="4 5" key="6">
    <citation type="journal article" date="2002" name="Virology">
        <title>Transcriptional analysis of the DNA polymerase gene of shrimp white spot syndrome virus.</title>
        <authorList>
            <person name="Chen L.L."/>
            <person name="Wang H.C."/>
            <person name="Huang C.J."/>
            <person name="Peng S.E."/>
            <person name="Chen Y.G."/>
            <person name="Lin S.J."/>
            <person name="Chen W.Y."/>
            <person name="Dai C.F."/>
            <person name="Yu H.T."/>
            <person name="Wang C.H."/>
            <person name="Lo C.F."/>
            <person name="Kou G.H."/>
        </authorList>
    </citation>
    <scope>NUCLEOTIDE SEQUENCE [LARGE SCALE GENOMIC DNA]</scope>
    <source>
        <strain evidence="4">Taiwan</strain>
    </source>
</reference>
<reference evidence="4 5" key="5">
    <citation type="journal article" date="2002" name="Virology">
        <title>Chimeric polypeptide of thymidine kinase and thymidylate kinase of shrimp white spot syndrome virus: thymidine kinase activity of the recombinant protein expressed in a baculovirus/insect cell system.</title>
        <authorList>
            <person name="Tzeng H.F."/>
            <person name="Chang Z.F."/>
            <person name="Peng S.E."/>
            <person name="Wang C.H."/>
            <person name="Lin J.Y."/>
            <person name="Kou G.H."/>
            <person name="Lo C.F."/>
        </authorList>
    </citation>
    <scope>NUCLEOTIDE SEQUENCE [LARGE SCALE GENOMIC DNA]</scope>
    <source>
        <strain evidence="4">Taiwan</strain>
    </source>
</reference>
<dbReference type="Proteomes" id="UP000281246">
    <property type="component" value="Segment"/>
</dbReference>
<organism evidence="4 5">
    <name type="scientific">White spot syndrome virus</name>
    <name type="common">WSSV</name>
    <name type="synonym">White spot bacilliform virus</name>
    <dbReference type="NCBI Taxonomy" id="92652"/>
    <lineage>
        <taxon>Viruses</taxon>
        <taxon>Viruses incertae sedis</taxon>
        <taxon>Naldaviricetes</taxon>
        <taxon>Nimaviridae</taxon>
        <taxon>Whispovirus</taxon>
        <taxon>White spot syndrome virus</taxon>
    </lineage>
</organism>
<dbReference type="EMBL" id="AF440570">
    <property type="protein sequence ID" value="AAL88891.1"/>
    <property type="molecule type" value="Genomic_DNA"/>
</dbReference>
<reference evidence="4 5" key="2">
    <citation type="journal article" date="2000" name="Virology">
        <title>Identification and characterization of a shrimp white spot syndrome virus (WSSV) gene that encodes a novel chimeric polypeptide of cellular-type thymidine kinase and thymidylate kinase.</title>
        <authorList>
            <person name="Tsai M.F."/>
            <person name="Yu H.T."/>
            <person name="Tzeng H.F."/>
            <person name="Leu J.H."/>
            <person name="Chou C.M."/>
            <person name="Huang C.J."/>
            <person name="Wang C.H."/>
            <person name="Lin J.Y."/>
            <person name="Kou G.H."/>
            <person name="Lo C.F."/>
        </authorList>
    </citation>
    <scope>NUCLEOTIDE SEQUENCE [LARGE SCALE GENOMIC DNA]</scope>
    <source>
        <strain evidence="4">Taiwan</strain>
    </source>
</reference>
<reference evidence="5" key="3">
    <citation type="journal article" date="2001" name="Virology">
        <title>Cloning, characterization, and phylogenetic analysis of a shrimp white spot syndrome virus gene that encodes a protein kinase.</title>
        <authorList>
            <person name="Liu W.J."/>
            <person name="Yu H.T."/>
            <person name="Peng S.E."/>
            <person name="Chang Y.S."/>
            <person name="Pien H.W."/>
            <person name="Lin C.J."/>
            <person name="Huang C.J."/>
            <person name="Tsai M.F."/>
            <person name="Huang C.J."/>
            <person name="Wang C.H."/>
            <person name="Lin J.Y."/>
            <person name="Lo C.F."/>
            <person name="Kou G.H."/>
        </authorList>
    </citation>
    <scope>NUCLEOTIDE SEQUENCE [LARGE SCALE GENOMIC DNA]</scope>
</reference>
<organismHost>
    <name type="scientific">Crustacea</name>
    <name type="common">crustaceans</name>
    <dbReference type="NCBI Taxonomy" id="6657"/>
</organismHost>
<keyword evidence="1" id="KW-0175">Coiled coil</keyword>
<reference evidence="4 5" key="8">
    <citation type="journal article" date="2004" name="J. Virol.">
        <title>Genomic and proteomic analysis of thirty-nine structural proteins of shrimp white spot syndrome virus.</title>
        <authorList>
            <person name="Tsai J.M."/>
            <person name="Wang H.C."/>
            <person name="Leu J.H."/>
            <person name="Hsiao H.H."/>
            <person name="Wang A.H."/>
            <person name="Kou G.H."/>
            <person name="Lo C.F."/>
        </authorList>
    </citation>
    <scope>NUCLEOTIDE SEQUENCE [LARGE SCALE GENOMIC DNA]</scope>
    <source>
        <strain evidence="4">Taiwan</strain>
    </source>
</reference>
<sequence length="434" mass="49573">MQNINKIVKEKALLSDKNFKFSPLYRLLHERLSNAAVKKCDYMIITTDFLVGCGYTPSHCPRTLRNMEQLLVEQCGFSSRISVYDICDRLTYKGAYIANPITGSYSNMCLIVPMDKLGLIFYNSTHPSAKSIGNYMSSLFNATVIYANERDNLQMDNFRREIKFAENEVNMKEEELKELRKRCAVSEEQRISLRDVHKKSSIATSRYDGGACLVFAFSDRDFSLLCRTNGNGSFYSATEEGIRYVSSPEYKKRDVGERRPRLIMSITGSDAPICIRDSVRNHFKTRLFSRTSGNSITFAVPPGERELMEMVREVTGTDIKIFMDNGKVYQNGAEINVIDPTSKEYKELLKREENLPEDERKRLRRERRMIFNTSRAISMYNEERGDGGSGGETSEDGDGNGSTSSKGEKRKREENEGNEYVVLLNKACKDRKVC</sequence>
<evidence type="ECO:0000313" key="4">
    <source>
        <dbReference type="EMBL" id="AAL88891.1"/>
    </source>
</evidence>
<evidence type="ECO:0000256" key="1">
    <source>
        <dbReference type="SAM" id="Coils"/>
    </source>
</evidence>
<dbReference type="InterPro" id="IPR009766">
    <property type="entry name" value="WSSV_Orf116/126_C"/>
</dbReference>
<name>Q8QTH3_WSSV</name>
<feature type="coiled-coil region" evidence="1">
    <location>
        <begin position="148"/>
        <end position="189"/>
    </location>
</feature>
<protein>
    <submittedName>
        <fullName evidence="4">WSSV023</fullName>
    </submittedName>
</protein>
<feature type="compositionally biased region" description="Basic and acidic residues" evidence="2">
    <location>
        <begin position="406"/>
        <end position="415"/>
    </location>
</feature>
<feature type="region of interest" description="Disordered" evidence="2">
    <location>
        <begin position="376"/>
        <end position="419"/>
    </location>
</feature>
<evidence type="ECO:0000259" key="3">
    <source>
        <dbReference type="Pfam" id="PF07056"/>
    </source>
</evidence>
<dbReference type="Pfam" id="PF07056">
    <property type="entry name" value="DUF1335"/>
    <property type="match status" value="1"/>
</dbReference>
<reference evidence="4 5" key="4">
    <citation type="journal article" date="2002" name="Virology">
        <title>Identification of a nucleocapsid protein (VP35) gene of shrimp white spot syndrome virus and characterization of the motif important for targeting VP35 to the nuclei of transfected insect cells.</title>
        <authorList>
            <person name="Chen L.L."/>
            <person name="Leu J.H."/>
            <person name="Huang C.J."/>
            <person name="Chou C.M."/>
            <person name="Chen S.M."/>
            <person name="Wang C.H."/>
            <person name="Lo C.F."/>
            <person name="Kou G.H."/>
        </authorList>
    </citation>
    <scope>NUCLEOTIDE SEQUENCE [LARGE SCALE GENOMIC DNA]</scope>
    <source>
        <strain evidence="4">Taiwan</strain>
    </source>
</reference>
<reference evidence="4 5" key="7">
    <citation type="journal article" date="2002" name="Virology">
        <title>Ribonucleotide reductase of shrimp white spot syndrome virus (WSSV): expression and enzymatic activity in a baculovirus/insect cell system and WSSV-infected shrimp.</title>
        <authorList>
            <person name="Lin S.T."/>
            <person name="Chang Y.S."/>
            <person name="Wang H.C."/>
            <person name="Tzeng H.F."/>
            <person name="Chang Z.F."/>
            <person name="Lin J.Y."/>
            <person name="Wang C.H."/>
            <person name="Lo C.F."/>
            <person name="Kou G.H."/>
        </authorList>
    </citation>
    <scope>NUCLEOTIDE SEQUENCE [LARGE SCALE GENOMIC DNA]</scope>
    <source>
        <strain evidence="4">Taiwan</strain>
    </source>
</reference>